<evidence type="ECO:0000313" key="14">
    <source>
        <dbReference type="Proteomes" id="UP000437068"/>
    </source>
</evidence>
<evidence type="ECO:0000313" key="21">
    <source>
        <dbReference type="Proteomes" id="UP000488956"/>
    </source>
</evidence>
<reference evidence="12 13" key="1">
    <citation type="submission" date="2018-08" db="EMBL/GenBank/DDBJ databases">
        <title>Genomic investigation of the strawberry pathogen Phytophthora fragariae indicates pathogenicity is determined by transcriptional variation in three key races.</title>
        <authorList>
            <person name="Adams T.M."/>
            <person name="Armitage A.D."/>
            <person name="Sobczyk M.K."/>
            <person name="Bates H.J."/>
            <person name="Dunwell J.M."/>
            <person name="Nellist C.F."/>
            <person name="Harrison R.J."/>
        </authorList>
    </citation>
    <scope>NUCLEOTIDE SEQUENCE [LARGE SCALE GENOMIC DNA]</scope>
    <source>
        <strain evidence="10 14">A4</strain>
        <strain evidence="9 15">BC-1</strain>
        <strain evidence="8 19">BC-23</strain>
        <strain evidence="7 13">NOV-27</strain>
        <strain evidence="6 16">NOV-5</strain>
        <strain evidence="4 17">NOV-71</strain>
        <strain evidence="11 20">NOV-77</strain>
        <strain evidence="2 12">NOV-9</strain>
        <strain evidence="5 21">ONT-3</strain>
        <strain evidence="3 18">SCRP245</strain>
    </source>
</reference>
<evidence type="ECO:0000313" key="15">
    <source>
        <dbReference type="Proteomes" id="UP000440367"/>
    </source>
</evidence>
<evidence type="ECO:0000313" key="9">
    <source>
        <dbReference type="EMBL" id="KAE9185925.1"/>
    </source>
</evidence>
<evidence type="ECO:0000313" key="10">
    <source>
        <dbReference type="EMBL" id="KAE9277553.1"/>
    </source>
</evidence>
<comment type="caution">
    <text evidence="2">The sequence shown here is derived from an EMBL/GenBank/DDBJ whole genome shotgun (WGS) entry which is preliminary data.</text>
</comment>
<evidence type="ECO:0000256" key="1">
    <source>
        <dbReference type="SAM" id="MobiDB-lite"/>
    </source>
</evidence>
<dbReference type="Proteomes" id="UP000486351">
    <property type="component" value="Unassembled WGS sequence"/>
</dbReference>
<dbReference type="Proteomes" id="UP000429523">
    <property type="component" value="Unassembled WGS sequence"/>
</dbReference>
<dbReference type="EMBL" id="QXGE01003030">
    <property type="protein sequence ID" value="KAE9277553.1"/>
    <property type="molecule type" value="Genomic_DNA"/>
</dbReference>
<dbReference type="EMBL" id="QXGD01002648">
    <property type="protein sequence ID" value="KAE9185925.1"/>
    <property type="molecule type" value="Genomic_DNA"/>
</dbReference>
<dbReference type="EMBL" id="QXFZ01003346">
    <property type="protein sequence ID" value="KAE9069634.1"/>
    <property type="molecule type" value="Genomic_DNA"/>
</dbReference>
<dbReference type="AlphaFoldDB" id="A0A6A3DNS7"/>
<evidence type="ECO:0000313" key="8">
    <source>
        <dbReference type="EMBL" id="KAE9176007.1"/>
    </source>
</evidence>
<evidence type="ECO:0000313" key="17">
    <source>
        <dbReference type="Proteomes" id="UP000441208"/>
    </source>
</evidence>
<organism evidence="2 12">
    <name type="scientific">Phytophthora fragariae</name>
    <dbReference type="NCBI Taxonomy" id="53985"/>
    <lineage>
        <taxon>Eukaryota</taxon>
        <taxon>Sar</taxon>
        <taxon>Stramenopiles</taxon>
        <taxon>Oomycota</taxon>
        <taxon>Peronosporomycetes</taxon>
        <taxon>Peronosporales</taxon>
        <taxon>Peronosporaceae</taxon>
        <taxon>Phytophthora</taxon>
    </lineage>
</organism>
<evidence type="ECO:0000313" key="19">
    <source>
        <dbReference type="Proteomes" id="UP000476176"/>
    </source>
</evidence>
<dbReference type="Proteomes" id="UP000476176">
    <property type="component" value="Unassembled WGS sequence"/>
</dbReference>
<evidence type="ECO:0000313" key="11">
    <source>
        <dbReference type="EMBL" id="KAE9288547.1"/>
    </source>
</evidence>
<dbReference type="Proteomes" id="UP000433483">
    <property type="component" value="Unassembled WGS sequence"/>
</dbReference>
<evidence type="ECO:0000313" key="3">
    <source>
        <dbReference type="EMBL" id="KAE8972762.1"/>
    </source>
</evidence>
<feature type="region of interest" description="Disordered" evidence="1">
    <location>
        <begin position="33"/>
        <end position="54"/>
    </location>
</feature>
<dbReference type="Proteomes" id="UP000440367">
    <property type="component" value="Unassembled WGS sequence"/>
</dbReference>
<evidence type="ECO:0000313" key="16">
    <source>
        <dbReference type="Proteomes" id="UP000440732"/>
    </source>
</evidence>
<evidence type="ECO:0000313" key="5">
    <source>
        <dbReference type="EMBL" id="KAE9079031.1"/>
    </source>
</evidence>
<dbReference type="Proteomes" id="UP000488956">
    <property type="component" value="Unassembled WGS sequence"/>
</dbReference>
<dbReference type="EMBL" id="QXGB01003357">
    <property type="protein sequence ID" value="KAE9171245.1"/>
    <property type="molecule type" value="Genomic_DNA"/>
</dbReference>
<evidence type="ECO:0000313" key="13">
    <source>
        <dbReference type="Proteomes" id="UP000433483"/>
    </source>
</evidence>
<dbReference type="Proteomes" id="UP000440732">
    <property type="component" value="Unassembled WGS sequence"/>
</dbReference>
<dbReference type="EMBL" id="QXGA01002865">
    <property type="protein sequence ID" value="KAE9090895.1"/>
    <property type="molecule type" value="Genomic_DNA"/>
</dbReference>
<proteinExistence type="predicted"/>
<dbReference type="EMBL" id="QXFY01003109">
    <property type="protein sequence ID" value="KAE9288547.1"/>
    <property type="molecule type" value="Genomic_DNA"/>
</dbReference>
<evidence type="ECO:0000313" key="18">
    <source>
        <dbReference type="Proteomes" id="UP000460718"/>
    </source>
</evidence>
<evidence type="ECO:0000313" key="7">
    <source>
        <dbReference type="EMBL" id="KAE9171245.1"/>
    </source>
</evidence>
<gene>
    <name evidence="10" type="ORF">PF001_g25601</name>
    <name evidence="9" type="ORF">PF002_g26030</name>
    <name evidence="8" type="ORF">PF004_g26220</name>
    <name evidence="7" type="ORF">PF005_g27224</name>
    <name evidence="6" type="ORF">PF006_g25052</name>
    <name evidence="4" type="ORF">PF007_g27246</name>
    <name evidence="11" type="ORF">PF008_g26113</name>
    <name evidence="2" type="ORF">PF009_g27107</name>
    <name evidence="5" type="ORF">PF010_g22911</name>
    <name evidence="3" type="ORF">PF011_g25521</name>
</gene>
<evidence type="ECO:0000313" key="20">
    <source>
        <dbReference type="Proteomes" id="UP000486351"/>
    </source>
</evidence>
<keyword evidence="13" id="KW-1185">Reference proteome</keyword>
<dbReference type="Proteomes" id="UP000441208">
    <property type="component" value="Unassembled WGS sequence"/>
</dbReference>
<name>A0A6A3DNS7_9STRA</name>
<dbReference type="EMBL" id="QXFX01002248">
    <property type="protein sequence ID" value="KAE9079031.1"/>
    <property type="molecule type" value="Genomic_DNA"/>
</dbReference>
<protein>
    <submittedName>
        <fullName evidence="2">Uncharacterized protein</fullName>
    </submittedName>
</protein>
<evidence type="ECO:0000313" key="12">
    <source>
        <dbReference type="Proteomes" id="UP000429523"/>
    </source>
</evidence>
<evidence type="ECO:0000313" key="4">
    <source>
        <dbReference type="EMBL" id="KAE9069634.1"/>
    </source>
</evidence>
<dbReference type="EMBL" id="QXGF01003025">
    <property type="protein sequence ID" value="KAE8922635.1"/>
    <property type="molecule type" value="Genomic_DNA"/>
</dbReference>
<sequence>MLPAPLTAAASASESAAASTVAEIAELVSVAPTPTASDTAPGTHLRTNAELLDG</sequence>
<dbReference type="EMBL" id="QXFW01003136">
    <property type="protein sequence ID" value="KAE8972762.1"/>
    <property type="molecule type" value="Genomic_DNA"/>
</dbReference>
<dbReference type="EMBL" id="QXGC01003400">
    <property type="protein sequence ID" value="KAE9176007.1"/>
    <property type="molecule type" value="Genomic_DNA"/>
</dbReference>
<evidence type="ECO:0000313" key="2">
    <source>
        <dbReference type="EMBL" id="KAE8922635.1"/>
    </source>
</evidence>
<evidence type="ECO:0000313" key="6">
    <source>
        <dbReference type="EMBL" id="KAE9090895.1"/>
    </source>
</evidence>
<dbReference type="Proteomes" id="UP000437068">
    <property type="component" value="Unassembled WGS sequence"/>
</dbReference>
<accession>A0A6A3DNS7</accession>
<dbReference type="Proteomes" id="UP000460718">
    <property type="component" value="Unassembled WGS sequence"/>
</dbReference>